<dbReference type="RefSeq" id="WP_182365639.1">
    <property type="nucleotide sequence ID" value="NZ_JACGCU010000007.1"/>
</dbReference>
<dbReference type="PROSITE" id="PS00356">
    <property type="entry name" value="HTH_LACI_1"/>
    <property type="match status" value="1"/>
</dbReference>
<dbReference type="GO" id="GO:0000976">
    <property type="term" value="F:transcription cis-regulatory region binding"/>
    <property type="evidence" value="ECO:0007669"/>
    <property type="project" value="TreeGrafter"/>
</dbReference>
<dbReference type="Gene3D" id="1.10.357.10">
    <property type="entry name" value="Tetracycline Repressor, domain 2"/>
    <property type="match status" value="1"/>
</dbReference>
<evidence type="ECO:0000313" key="4">
    <source>
        <dbReference type="EMBL" id="MBA6058770.1"/>
    </source>
</evidence>
<evidence type="ECO:0000256" key="2">
    <source>
        <dbReference type="ARBA" id="ARBA00023125"/>
    </source>
</evidence>
<dbReference type="SUPFAM" id="SSF48498">
    <property type="entry name" value="Tetracyclin repressor-like, C-terminal domain"/>
    <property type="match status" value="1"/>
</dbReference>
<comment type="caution">
    <text evidence="4">The sequence shown here is derived from an EMBL/GenBank/DDBJ whole genome shotgun (WGS) entry which is preliminary data.</text>
</comment>
<keyword evidence="3" id="KW-0804">Transcription</keyword>
<gene>
    <name evidence="4" type="ORF">H4C44_06235</name>
</gene>
<name>A0A7W2JGY0_9PSED</name>
<sequence length="186" mass="20654">MNLSATDERLLKALAAAIVIHPRATLKELAETAGVSKATLHRFCGTRDNLVSLLESYGEQVLRQVIADADLKNIEPLAALRRLIAEHLKHREMMVFLLFQYRPDTFDGSEANQGWQAYADALDDYFLRGQQTGFFRIDISAAMFTEMFLSLVYGIVDAERRGRAASATSALTLENLFLNGAVAASR</sequence>
<protein>
    <submittedName>
        <fullName evidence="4">TetR/AcrR family transcriptional regulator</fullName>
    </submittedName>
</protein>
<dbReference type="InterPro" id="IPR009057">
    <property type="entry name" value="Homeodomain-like_sf"/>
</dbReference>
<dbReference type="InterPro" id="IPR036271">
    <property type="entry name" value="Tet_transcr_reg_TetR-rel_C_sf"/>
</dbReference>
<dbReference type="EMBL" id="JACGCU010000007">
    <property type="protein sequence ID" value="MBA6058770.1"/>
    <property type="molecule type" value="Genomic_DNA"/>
</dbReference>
<evidence type="ECO:0000256" key="3">
    <source>
        <dbReference type="ARBA" id="ARBA00023163"/>
    </source>
</evidence>
<accession>A0A7W2JGY0</accession>
<keyword evidence="2" id="KW-0238">DNA-binding</keyword>
<dbReference type="GO" id="GO:0003700">
    <property type="term" value="F:DNA-binding transcription factor activity"/>
    <property type="evidence" value="ECO:0007669"/>
    <property type="project" value="TreeGrafter"/>
</dbReference>
<dbReference type="SUPFAM" id="SSF46689">
    <property type="entry name" value="Homeodomain-like"/>
    <property type="match status" value="1"/>
</dbReference>
<evidence type="ECO:0000313" key="5">
    <source>
        <dbReference type="Proteomes" id="UP000556620"/>
    </source>
</evidence>
<organism evidence="4 5">
    <name type="scientific">Pseudomonas juntendi</name>
    <dbReference type="NCBI Taxonomy" id="2666183"/>
    <lineage>
        <taxon>Bacteria</taxon>
        <taxon>Pseudomonadati</taxon>
        <taxon>Pseudomonadota</taxon>
        <taxon>Gammaproteobacteria</taxon>
        <taxon>Pseudomonadales</taxon>
        <taxon>Pseudomonadaceae</taxon>
        <taxon>Pseudomonas</taxon>
    </lineage>
</organism>
<keyword evidence="1" id="KW-0805">Transcription regulation</keyword>
<proteinExistence type="predicted"/>
<dbReference type="InterPro" id="IPR050109">
    <property type="entry name" value="HTH-type_TetR-like_transc_reg"/>
</dbReference>
<dbReference type="PANTHER" id="PTHR30055">
    <property type="entry name" value="HTH-TYPE TRANSCRIPTIONAL REGULATOR RUTR"/>
    <property type="match status" value="1"/>
</dbReference>
<dbReference type="Proteomes" id="UP000556620">
    <property type="component" value="Unassembled WGS sequence"/>
</dbReference>
<dbReference type="AlphaFoldDB" id="A0A7W2JGY0"/>
<evidence type="ECO:0000256" key="1">
    <source>
        <dbReference type="ARBA" id="ARBA00023015"/>
    </source>
</evidence>
<reference evidence="4 5" key="1">
    <citation type="submission" date="2020-07" db="EMBL/GenBank/DDBJ databases">
        <title>Diversity of carbapenemase encoding genes among Pseudomonas putida group clinical isolates in a tertiary Brazilian hospital.</title>
        <authorList>
            <person name="Alberto-Lei F."/>
            <person name="Nodari C.S."/>
            <person name="Streling A.P."/>
            <person name="Paulino J.T."/>
            <person name="Bessa-Neto F.O."/>
            <person name="Cayo R."/>
            <person name="Gales A.C."/>
        </authorList>
    </citation>
    <scope>NUCLEOTIDE SEQUENCE [LARGE SCALE GENOMIC DNA]</scope>
    <source>
        <strain evidence="4 5">14535</strain>
    </source>
</reference>
<dbReference type="PANTHER" id="PTHR30055:SF234">
    <property type="entry name" value="HTH-TYPE TRANSCRIPTIONAL REGULATOR BETI"/>
    <property type="match status" value="1"/>
</dbReference>